<dbReference type="InterPro" id="IPR014858">
    <property type="entry name" value="BrxB"/>
</dbReference>
<dbReference type="AlphaFoldDB" id="A0A087D1F1"/>
<evidence type="ECO:0000313" key="1">
    <source>
        <dbReference type="EMBL" id="KFI89351.1"/>
    </source>
</evidence>
<evidence type="ECO:0000313" key="2">
    <source>
        <dbReference type="Proteomes" id="UP000029040"/>
    </source>
</evidence>
<sequence length="238" mass="26997">MSGTATEAVTSGERRDIDADFDKLRRIMESLSFRRSTGMAGEQAFYIYDYPPIQELDVAEHIPQLVKQLQTMTPKADDDYAPRVLVIDLYDVAIEALRNRGVLEKVLGIEEKRHQVVSSNVREDRFLSLLNNMLGADAQQVPDLITKHYENAREDNNADIVFLTGVGKVYPYIRAHTLLNTLQGRIDDCPLVLFYPGTYASKSASGSTLTLFGCLPEDNYYRARDLMEMSDRMDSEWS</sequence>
<evidence type="ECO:0008006" key="3">
    <source>
        <dbReference type="Google" id="ProtNLM"/>
    </source>
</evidence>
<proteinExistence type="predicted"/>
<comment type="caution">
    <text evidence="1">The sequence shown here is derived from an EMBL/GenBank/DDBJ whole genome shotgun (WGS) entry which is preliminary data.</text>
</comment>
<gene>
    <name evidence="1" type="ORF">BSAE_0827</name>
</gene>
<protein>
    <recommendedName>
        <fullName evidence="3">DUF1788 domain-containing protein</fullName>
    </recommendedName>
</protein>
<organism evidence="1 2">
    <name type="scientific">Bifidobacterium pullorum subsp. saeculare DSM 6531 = LMG 14934</name>
    <dbReference type="NCBI Taxonomy" id="1437611"/>
    <lineage>
        <taxon>Bacteria</taxon>
        <taxon>Bacillati</taxon>
        <taxon>Actinomycetota</taxon>
        <taxon>Actinomycetes</taxon>
        <taxon>Bifidobacteriales</taxon>
        <taxon>Bifidobacteriaceae</taxon>
        <taxon>Bifidobacterium</taxon>
    </lineage>
</organism>
<name>A0A087D1F1_9BIFI</name>
<reference evidence="1 2" key="1">
    <citation type="submission" date="2014-03" db="EMBL/GenBank/DDBJ databases">
        <title>Genomics of Bifidobacteria.</title>
        <authorList>
            <person name="Ventura M."/>
            <person name="Milani C."/>
            <person name="Lugli G.A."/>
        </authorList>
    </citation>
    <scope>NUCLEOTIDE SEQUENCE [LARGE SCALE GENOMIC DNA]</scope>
    <source>
        <strain evidence="1 2">LMG 14934</strain>
    </source>
</reference>
<dbReference type="Proteomes" id="UP000029040">
    <property type="component" value="Unassembled WGS sequence"/>
</dbReference>
<dbReference type="Pfam" id="PF08747">
    <property type="entry name" value="BrxB"/>
    <property type="match status" value="1"/>
</dbReference>
<dbReference type="RefSeq" id="WP_051915801.1">
    <property type="nucleotide sequence ID" value="NZ_JDTM01000006.1"/>
</dbReference>
<accession>A0A087D1F1</accession>
<dbReference type="EMBL" id="JGZM01000001">
    <property type="protein sequence ID" value="KFI89351.1"/>
    <property type="molecule type" value="Genomic_DNA"/>
</dbReference>